<sequence>MYMKDRKYGVWNCARYMAIGSPPITWDLKHKWSKVGVHRIAALHVVMCTSAYPFGDKRRDVA</sequence>
<protein>
    <submittedName>
        <fullName evidence="1">SFRICE_039387</fullName>
    </submittedName>
</protein>
<name>A0A2H1WK94_SPOFR</name>
<dbReference type="AlphaFoldDB" id="A0A2H1WK94"/>
<proteinExistence type="predicted"/>
<reference evidence="1" key="1">
    <citation type="submission" date="2016-07" db="EMBL/GenBank/DDBJ databases">
        <authorList>
            <person name="Bretaudeau A."/>
        </authorList>
    </citation>
    <scope>NUCLEOTIDE SEQUENCE</scope>
    <source>
        <strain evidence="1">Rice</strain>
        <tissue evidence="1">Whole body</tissue>
    </source>
</reference>
<dbReference type="EMBL" id="ODYU01009231">
    <property type="protein sequence ID" value="SOQ53500.1"/>
    <property type="molecule type" value="Genomic_DNA"/>
</dbReference>
<evidence type="ECO:0000313" key="1">
    <source>
        <dbReference type="EMBL" id="SOQ53500.1"/>
    </source>
</evidence>
<organism evidence="1">
    <name type="scientific">Spodoptera frugiperda</name>
    <name type="common">Fall armyworm</name>
    <dbReference type="NCBI Taxonomy" id="7108"/>
    <lineage>
        <taxon>Eukaryota</taxon>
        <taxon>Metazoa</taxon>
        <taxon>Ecdysozoa</taxon>
        <taxon>Arthropoda</taxon>
        <taxon>Hexapoda</taxon>
        <taxon>Insecta</taxon>
        <taxon>Pterygota</taxon>
        <taxon>Neoptera</taxon>
        <taxon>Endopterygota</taxon>
        <taxon>Lepidoptera</taxon>
        <taxon>Glossata</taxon>
        <taxon>Ditrysia</taxon>
        <taxon>Noctuoidea</taxon>
        <taxon>Noctuidae</taxon>
        <taxon>Amphipyrinae</taxon>
        <taxon>Spodoptera</taxon>
    </lineage>
</organism>
<accession>A0A2H1WK94</accession>
<gene>
    <name evidence="1" type="ORF">SFRICE_039387</name>
</gene>